<dbReference type="Pfam" id="PF04069">
    <property type="entry name" value="OpuAC"/>
    <property type="match status" value="1"/>
</dbReference>
<feature type="signal peptide" evidence="1">
    <location>
        <begin position="1"/>
        <end position="27"/>
    </location>
</feature>
<sequence>MNTAKTVKKIACALGFGLSILSLSISAAEPDTCRTVHFTDPGWGDINATNALASAVLQGLGYQTEISTLAVPIGFEGLKNNEIDVFLGNWMPAQQKFIDKYVPAGQVDIVGENLQGAKFTLAVPRYAYDAGVKDFADLSRFGDQFRNRIYGIEAGAPANQLLQDMIDSGDFSLNRWRLVESGEQGVLSQVKRDIKRKQFIVFLGWEPHPMNTNFDIAYLTGGDKYFGPNFGGATVHTLTRKGYQQECTNVGQFLNNLKFSLNMENQVMGYIMQDGDKPATAARKYLTQNPDVLKQWLKGVKTVQGEAALPAVQASLGIQ</sequence>
<keyword evidence="4" id="KW-1185">Reference proteome</keyword>
<dbReference type="GO" id="GO:0042597">
    <property type="term" value="C:periplasmic space"/>
    <property type="evidence" value="ECO:0007669"/>
    <property type="project" value="InterPro"/>
</dbReference>
<dbReference type="EMBL" id="JACJFM010000001">
    <property type="protein sequence ID" value="MBB1485165.1"/>
    <property type="molecule type" value="Genomic_DNA"/>
</dbReference>
<keyword evidence="1" id="KW-0732">Signal</keyword>
<dbReference type="Gene3D" id="3.40.190.100">
    <property type="entry name" value="Glycine betaine-binding periplasmic protein, domain 2"/>
    <property type="match status" value="1"/>
</dbReference>
<evidence type="ECO:0000256" key="1">
    <source>
        <dbReference type="SAM" id="SignalP"/>
    </source>
</evidence>
<dbReference type="GO" id="GO:0022857">
    <property type="term" value="F:transmembrane transporter activity"/>
    <property type="evidence" value="ECO:0007669"/>
    <property type="project" value="InterPro"/>
</dbReference>
<dbReference type="InterPro" id="IPR017783">
    <property type="entry name" value="ABC_choline_sub-bd"/>
</dbReference>
<comment type="caution">
    <text evidence="3">The sequence shown here is derived from an EMBL/GenBank/DDBJ whole genome shotgun (WGS) entry which is preliminary data.</text>
</comment>
<protein>
    <submittedName>
        <fullName evidence="3">Choline ABC transporter substrate-binding protein</fullName>
    </submittedName>
</protein>
<dbReference type="GO" id="GO:0033265">
    <property type="term" value="F:choline binding"/>
    <property type="evidence" value="ECO:0007669"/>
    <property type="project" value="InterPro"/>
</dbReference>
<dbReference type="Proteomes" id="UP000565262">
    <property type="component" value="Unassembled WGS sequence"/>
</dbReference>
<organism evidence="3 4">
    <name type="scientific">Oceanospirillum sediminis</name>
    <dbReference type="NCBI Taxonomy" id="2760088"/>
    <lineage>
        <taxon>Bacteria</taxon>
        <taxon>Pseudomonadati</taxon>
        <taxon>Pseudomonadota</taxon>
        <taxon>Gammaproteobacteria</taxon>
        <taxon>Oceanospirillales</taxon>
        <taxon>Oceanospirillaceae</taxon>
        <taxon>Oceanospirillum</taxon>
    </lineage>
</organism>
<dbReference type="Gene3D" id="3.40.190.10">
    <property type="entry name" value="Periplasmic binding protein-like II"/>
    <property type="match status" value="1"/>
</dbReference>
<feature type="chain" id="PRO_5032428047" evidence="1">
    <location>
        <begin position="28"/>
        <end position="319"/>
    </location>
</feature>
<evidence type="ECO:0000313" key="4">
    <source>
        <dbReference type="Proteomes" id="UP000565262"/>
    </source>
</evidence>
<accession>A0A839IJ14</accession>
<dbReference type="RefSeq" id="WP_182806940.1">
    <property type="nucleotide sequence ID" value="NZ_JACJFM010000001.1"/>
</dbReference>
<name>A0A839IJ14_9GAMM</name>
<proteinExistence type="predicted"/>
<dbReference type="GO" id="GO:0015871">
    <property type="term" value="P:choline transport"/>
    <property type="evidence" value="ECO:0007669"/>
    <property type="project" value="InterPro"/>
</dbReference>
<gene>
    <name evidence="3" type="ORF">H4O21_00840</name>
</gene>
<dbReference type="NCBIfam" id="TIGR03414">
    <property type="entry name" value="ABC_choline_bnd"/>
    <property type="match status" value="1"/>
</dbReference>
<dbReference type="AlphaFoldDB" id="A0A839IJ14"/>
<dbReference type="GO" id="GO:0043190">
    <property type="term" value="C:ATP-binding cassette (ABC) transporter complex"/>
    <property type="evidence" value="ECO:0007669"/>
    <property type="project" value="InterPro"/>
</dbReference>
<evidence type="ECO:0000313" key="3">
    <source>
        <dbReference type="EMBL" id="MBB1485165.1"/>
    </source>
</evidence>
<dbReference type="SUPFAM" id="SSF53850">
    <property type="entry name" value="Periplasmic binding protein-like II"/>
    <property type="match status" value="1"/>
</dbReference>
<evidence type="ECO:0000259" key="2">
    <source>
        <dbReference type="Pfam" id="PF04069"/>
    </source>
</evidence>
<reference evidence="3 4" key="1">
    <citation type="submission" date="2020-08" db="EMBL/GenBank/DDBJ databases">
        <title>Oceanospirillum sp. nov. isolated from marine sediment.</title>
        <authorList>
            <person name="Ji X."/>
        </authorList>
    </citation>
    <scope>NUCLEOTIDE SEQUENCE [LARGE SCALE GENOMIC DNA]</scope>
    <source>
        <strain evidence="3 4">D5</strain>
    </source>
</reference>
<dbReference type="CDD" id="cd13640">
    <property type="entry name" value="PBP2_ChoX"/>
    <property type="match status" value="1"/>
</dbReference>
<dbReference type="InterPro" id="IPR007210">
    <property type="entry name" value="ABC_Gly_betaine_transp_sub-bd"/>
</dbReference>
<feature type="domain" description="ABC-type glycine betaine transport system substrate-binding" evidence="2">
    <location>
        <begin position="35"/>
        <end position="288"/>
    </location>
</feature>